<evidence type="ECO:0000313" key="15">
    <source>
        <dbReference type="EMBL" id="RDY68107.1"/>
    </source>
</evidence>
<dbReference type="SMART" id="SM00448">
    <property type="entry name" value="REC"/>
    <property type="match status" value="1"/>
</dbReference>
<protein>
    <recommendedName>
        <fullName evidence="3">histidine kinase</fullName>
        <ecNumber evidence="3">2.7.13.3</ecNumber>
    </recommendedName>
</protein>
<comment type="subcellular location">
    <subcellularLocation>
        <location evidence="2">Cell membrane</location>
        <topology evidence="2">Multi-pass membrane protein</topology>
    </subcellularLocation>
</comment>
<dbReference type="PANTHER" id="PTHR45339:SF1">
    <property type="entry name" value="HYBRID SIGNAL TRANSDUCTION HISTIDINE KINASE J"/>
    <property type="match status" value="1"/>
</dbReference>
<dbReference type="SUPFAM" id="SSF52172">
    <property type="entry name" value="CheY-like"/>
    <property type="match status" value="1"/>
</dbReference>
<evidence type="ECO:0000256" key="1">
    <source>
        <dbReference type="ARBA" id="ARBA00000085"/>
    </source>
</evidence>
<dbReference type="Gene3D" id="3.40.190.10">
    <property type="entry name" value="Periplasmic binding protein-like II"/>
    <property type="match status" value="4"/>
</dbReference>
<dbReference type="Pfam" id="PF00512">
    <property type="entry name" value="HisKA"/>
    <property type="match status" value="1"/>
</dbReference>
<keyword evidence="5 12" id="KW-0597">Phosphoprotein</keyword>
<organism evidence="15 16">
    <name type="scientific">Lysobacter soli</name>
    <dbReference type="NCBI Taxonomy" id="453783"/>
    <lineage>
        <taxon>Bacteria</taxon>
        <taxon>Pseudomonadati</taxon>
        <taxon>Pseudomonadota</taxon>
        <taxon>Gammaproteobacteria</taxon>
        <taxon>Lysobacterales</taxon>
        <taxon>Lysobacteraceae</taxon>
        <taxon>Lysobacter</taxon>
    </lineage>
</organism>
<dbReference type="InterPro" id="IPR036097">
    <property type="entry name" value="HisK_dim/P_sf"/>
</dbReference>
<dbReference type="CDD" id="cd01007">
    <property type="entry name" value="PBP2_BvgS_HisK_like"/>
    <property type="match status" value="2"/>
</dbReference>
<dbReference type="CDD" id="cd16922">
    <property type="entry name" value="HATPase_EvgS-ArcB-TorS-like"/>
    <property type="match status" value="1"/>
</dbReference>
<keyword evidence="6" id="KW-0812">Transmembrane</keyword>
<dbReference type="SUPFAM" id="SSF47226">
    <property type="entry name" value="Histidine-containing phosphotransfer domain, HPT domain"/>
    <property type="match status" value="1"/>
</dbReference>
<sequence>MIVGKEHSQVHGGSPTGTGISGGIGYPRARMHALLAMFRRVACLLLVLIANLAHAASIELTDEEREWLRTHPTITVATYTGGWPPFERYENETLTGLAPTYLDDVARQLGVRIAVHAYPSWEKAFEGGCRREVDVLMNVSLVPERTPCLVFTASYVEATPVAVGPATRSDLLSPDRLASARIAVERGASVERAARARFPGADITAVVNAQEGFEAILHAKADVFIGNPYVAHAALATDAWPSLAVLGPIDLPADSLHFAVPDDRKPLASMIDKALARITPQRRLAYEGKWLGASSLPILRAGRVPLTHDEELWLAQLRPPRIGYSSDWDPISFRGDDGHMSGIAGEYVQMMHDRLGLEVGREFPGTTEALRQRMRSGEVDLVPLPAGAPHGPDWALTSAFTRVSLVIVMRTNARPISALDDLDGKRIAVLGPARTKRVMREAPNAIVVPVASIPAGLKAVERGEADAYVGDLISADRPLRRGEYPTLRLAAPAGFDEDLVFAVRGEYQPLVPLINRMLAALSAEDQQRIRSGWLEVQVSSGVKWRTVAIGSALAALLLAVLAFAWLRTRTEIRRREKTDSLMRDLTRNLPGVIFKLTRDASGVYRMPFIAGNTLALFGKDHAELSEHPREAFASLVHEDDRARLLDALEASFASLGAIELDFRTVTPAPDRWIRMSTVARRLDDGLVHWSGYWVDVTASHRQADALEAAKRSAESAALARANFLAAMSHEIRTPMAGINSIIEILSRSEVNDDQRYLIGLVEDYAQALRTILDDVLDMSRIEAGAIELEPVETDLRVLVSNSIELVLDLSRRKQLRCLCHIDPTLAGLVVADPTRLRQILLNLLSNAIKFTSSGYVAVSLVVLGNGDDEQTLCLSVTDSGIGIPESEQGKLFQPFKQADASTTRTYGGSGLGLAISRRLAERMEAALELESTPGVGTRISLTLDVEVARHSASDRALAGRNMLVRSDNADVADALTSTLQAFGACVVSDASKADLILSEAPPTSTSPARYIPLVEDSPDAPRTAIVVEPLLPTHVQRACALALDDGTRAEASRSTTTSAHAGHVLVAEDHSTNRLLVQRQLGELGFRCRVVSSGEQALAALATEHFDLLITDLQMPGMDGFALARAIRTAEAAEGRARLPIVALSAGVLSEDEARCREAGMDGHLRKPIGLDEMMRELERWLPRQPAVDLDDKADVVDPDAIPIDAVAASPRPAPPLEPPLEPLDLAMLTRSFGSRETVCLVAEDLLANLPGDLDDLRRSNDERDAERMGRALHRITGALGTFGYRNLAADLRIATRTAEAGTLVSPHEIARLLRRVDGTLSELGEFVTKSKAGVD</sequence>
<accession>A0A3D8VFE0</accession>
<dbReference type="GO" id="GO:0005886">
    <property type="term" value="C:plasma membrane"/>
    <property type="evidence" value="ECO:0007669"/>
    <property type="project" value="UniProtKB-SubCell"/>
</dbReference>
<dbReference type="Pfam" id="PF00072">
    <property type="entry name" value="Response_reg"/>
    <property type="match status" value="1"/>
</dbReference>
<dbReference type="Proteomes" id="UP000256829">
    <property type="component" value="Unassembled WGS sequence"/>
</dbReference>
<evidence type="ECO:0000256" key="12">
    <source>
        <dbReference type="PROSITE-ProRule" id="PRU00169"/>
    </source>
</evidence>
<dbReference type="Pfam" id="PF00497">
    <property type="entry name" value="SBP_bac_3"/>
    <property type="match status" value="1"/>
</dbReference>
<evidence type="ECO:0000256" key="8">
    <source>
        <dbReference type="ARBA" id="ARBA00022840"/>
    </source>
</evidence>
<dbReference type="EMBL" id="QTJR01000003">
    <property type="protein sequence ID" value="RDY68107.1"/>
    <property type="molecule type" value="Genomic_DNA"/>
</dbReference>
<dbReference type="InterPro" id="IPR011006">
    <property type="entry name" value="CheY-like_superfamily"/>
</dbReference>
<keyword evidence="4" id="KW-1003">Cell membrane</keyword>
<dbReference type="Pfam" id="PF02518">
    <property type="entry name" value="HATPase_c"/>
    <property type="match status" value="1"/>
</dbReference>
<evidence type="ECO:0000259" key="14">
    <source>
        <dbReference type="PROSITE" id="PS50110"/>
    </source>
</evidence>
<dbReference type="InterPro" id="IPR004358">
    <property type="entry name" value="Sig_transdc_His_kin-like_C"/>
</dbReference>
<dbReference type="InterPro" id="IPR001789">
    <property type="entry name" value="Sig_transdc_resp-reg_receiver"/>
</dbReference>
<keyword evidence="8" id="KW-0067">ATP-binding</keyword>
<dbReference type="EC" id="2.7.13.3" evidence="3"/>
<keyword evidence="9" id="KW-1133">Transmembrane helix</keyword>
<dbReference type="FunFam" id="3.30.565.10:FF:000010">
    <property type="entry name" value="Sensor histidine kinase RcsC"/>
    <property type="match status" value="1"/>
</dbReference>
<evidence type="ECO:0000256" key="5">
    <source>
        <dbReference type="ARBA" id="ARBA00022553"/>
    </source>
</evidence>
<evidence type="ECO:0000259" key="13">
    <source>
        <dbReference type="PROSITE" id="PS50109"/>
    </source>
</evidence>
<dbReference type="SUPFAM" id="SSF55785">
    <property type="entry name" value="PYP-like sensor domain (PAS domain)"/>
    <property type="match status" value="1"/>
</dbReference>
<keyword evidence="16" id="KW-1185">Reference proteome</keyword>
<dbReference type="InterPro" id="IPR003661">
    <property type="entry name" value="HisK_dim/P_dom"/>
</dbReference>
<dbReference type="Gene3D" id="1.20.120.160">
    <property type="entry name" value="HPT domain"/>
    <property type="match status" value="1"/>
</dbReference>
<dbReference type="Gene3D" id="1.10.287.130">
    <property type="match status" value="1"/>
</dbReference>
<evidence type="ECO:0000256" key="9">
    <source>
        <dbReference type="ARBA" id="ARBA00022989"/>
    </source>
</evidence>
<evidence type="ECO:0000313" key="16">
    <source>
        <dbReference type="Proteomes" id="UP000256829"/>
    </source>
</evidence>
<dbReference type="InterPro" id="IPR001638">
    <property type="entry name" value="Solute-binding_3/MltF_N"/>
</dbReference>
<evidence type="ECO:0000256" key="6">
    <source>
        <dbReference type="ARBA" id="ARBA00022692"/>
    </source>
</evidence>
<dbReference type="SMART" id="SM00062">
    <property type="entry name" value="PBPb"/>
    <property type="match status" value="2"/>
</dbReference>
<dbReference type="SUPFAM" id="SSF55874">
    <property type="entry name" value="ATPase domain of HSP90 chaperone/DNA topoisomerase II/histidine kinase"/>
    <property type="match status" value="1"/>
</dbReference>
<dbReference type="InterPro" id="IPR036890">
    <property type="entry name" value="HATPase_C_sf"/>
</dbReference>
<dbReference type="PROSITE" id="PS50110">
    <property type="entry name" value="RESPONSE_REGULATORY"/>
    <property type="match status" value="1"/>
</dbReference>
<proteinExistence type="predicted"/>
<dbReference type="InterPro" id="IPR036641">
    <property type="entry name" value="HPT_dom_sf"/>
</dbReference>
<feature type="domain" description="Histidine kinase" evidence="13">
    <location>
        <begin position="726"/>
        <end position="947"/>
    </location>
</feature>
<keyword evidence="10" id="KW-0902">Two-component regulatory system</keyword>
<dbReference type="PRINTS" id="PR00344">
    <property type="entry name" value="BCTRLSENSOR"/>
</dbReference>
<dbReference type="Gene3D" id="3.30.565.10">
    <property type="entry name" value="Histidine kinase-like ATPase, C-terminal domain"/>
    <property type="match status" value="1"/>
</dbReference>
<reference evidence="15 16" key="1">
    <citation type="submission" date="2018-08" db="EMBL/GenBank/DDBJ databases">
        <title>Lysobacter soli KCTC 22011, whole genome shotgun sequence.</title>
        <authorList>
            <person name="Zhang X."/>
            <person name="Feng G."/>
            <person name="Zhu H."/>
        </authorList>
    </citation>
    <scope>NUCLEOTIDE SEQUENCE [LARGE SCALE GENOMIC DNA]</scope>
    <source>
        <strain evidence="15 16">KCTC 22011</strain>
    </source>
</reference>
<evidence type="ECO:0000256" key="4">
    <source>
        <dbReference type="ARBA" id="ARBA00022475"/>
    </source>
</evidence>
<keyword evidence="7" id="KW-0547">Nucleotide-binding</keyword>
<dbReference type="CDD" id="cd00082">
    <property type="entry name" value="HisKA"/>
    <property type="match status" value="1"/>
</dbReference>
<dbReference type="InterPro" id="IPR005467">
    <property type="entry name" value="His_kinase_dom"/>
</dbReference>
<dbReference type="PANTHER" id="PTHR45339">
    <property type="entry name" value="HYBRID SIGNAL TRANSDUCTION HISTIDINE KINASE J"/>
    <property type="match status" value="1"/>
</dbReference>
<dbReference type="SUPFAM" id="SSF53850">
    <property type="entry name" value="Periplasmic binding protein-like II"/>
    <property type="match status" value="2"/>
</dbReference>
<evidence type="ECO:0000256" key="11">
    <source>
        <dbReference type="ARBA" id="ARBA00023136"/>
    </source>
</evidence>
<dbReference type="CDD" id="cd17546">
    <property type="entry name" value="REC_hyHK_CKI1_RcsC-like"/>
    <property type="match status" value="1"/>
</dbReference>
<dbReference type="GO" id="GO:0005524">
    <property type="term" value="F:ATP binding"/>
    <property type="evidence" value="ECO:0007669"/>
    <property type="project" value="UniProtKB-KW"/>
</dbReference>
<dbReference type="SMART" id="SM00387">
    <property type="entry name" value="HATPase_c"/>
    <property type="match status" value="1"/>
</dbReference>
<gene>
    <name evidence="15" type="ORF">DX912_05700</name>
</gene>
<keyword evidence="11" id="KW-0472">Membrane</keyword>
<evidence type="ECO:0000256" key="7">
    <source>
        <dbReference type="ARBA" id="ARBA00022741"/>
    </source>
</evidence>
<comment type="catalytic activity">
    <reaction evidence="1">
        <text>ATP + protein L-histidine = ADP + protein N-phospho-L-histidine.</text>
        <dbReference type="EC" id="2.7.13.3"/>
    </reaction>
</comment>
<name>A0A3D8VFE0_9GAMM</name>
<evidence type="ECO:0000256" key="2">
    <source>
        <dbReference type="ARBA" id="ARBA00004651"/>
    </source>
</evidence>
<dbReference type="Gene3D" id="3.30.450.20">
    <property type="entry name" value="PAS domain"/>
    <property type="match status" value="1"/>
</dbReference>
<dbReference type="SUPFAM" id="SSF47384">
    <property type="entry name" value="Homodimeric domain of signal transducing histidine kinase"/>
    <property type="match status" value="1"/>
</dbReference>
<dbReference type="InterPro" id="IPR035965">
    <property type="entry name" value="PAS-like_dom_sf"/>
</dbReference>
<dbReference type="SMART" id="SM00388">
    <property type="entry name" value="HisKA"/>
    <property type="match status" value="1"/>
</dbReference>
<dbReference type="GO" id="GO:0000155">
    <property type="term" value="F:phosphorelay sensor kinase activity"/>
    <property type="evidence" value="ECO:0007669"/>
    <property type="project" value="InterPro"/>
</dbReference>
<feature type="domain" description="Response regulatory" evidence="14">
    <location>
        <begin position="1063"/>
        <end position="1182"/>
    </location>
</feature>
<dbReference type="PROSITE" id="PS50109">
    <property type="entry name" value="HIS_KIN"/>
    <property type="match status" value="1"/>
</dbReference>
<evidence type="ECO:0000256" key="10">
    <source>
        <dbReference type="ARBA" id="ARBA00023012"/>
    </source>
</evidence>
<dbReference type="Gene3D" id="3.40.50.2300">
    <property type="match status" value="1"/>
</dbReference>
<dbReference type="InterPro" id="IPR003594">
    <property type="entry name" value="HATPase_dom"/>
</dbReference>
<evidence type="ECO:0000256" key="3">
    <source>
        <dbReference type="ARBA" id="ARBA00012438"/>
    </source>
</evidence>
<feature type="modified residue" description="4-aspartylphosphate" evidence="12">
    <location>
        <position position="1112"/>
    </location>
</feature>
<comment type="caution">
    <text evidence="15">The sequence shown here is derived from an EMBL/GenBank/DDBJ whole genome shotgun (WGS) entry which is preliminary data.</text>
</comment>